<comment type="caution">
    <text evidence="1">The sequence shown here is derived from an EMBL/GenBank/DDBJ whole genome shotgun (WGS) entry which is preliminary data.</text>
</comment>
<reference evidence="1" key="1">
    <citation type="submission" date="2020-10" db="EMBL/GenBank/DDBJ databases">
        <title>Connecting structure to function with the recovery of over 1000 high-quality activated sludge metagenome-assembled genomes encoding full-length rRNA genes using long-read sequencing.</title>
        <authorList>
            <person name="Singleton C.M."/>
            <person name="Petriglieri F."/>
            <person name="Kristensen J.M."/>
            <person name="Kirkegaard R.H."/>
            <person name="Michaelsen T.Y."/>
            <person name="Andersen M.H."/>
            <person name="Karst S.M."/>
            <person name="Dueholm M.S."/>
            <person name="Nielsen P.H."/>
            <person name="Albertsen M."/>
        </authorList>
    </citation>
    <scope>NUCLEOTIDE SEQUENCE</scope>
    <source>
        <strain evidence="1">Skiv_18-Q3-R9-52_MAXAC.067</strain>
    </source>
</reference>
<evidence type="ECO:0008006" key="3">
    <source>
        <dbReference type="Google" id="ProtNLM"/>
    </source>
</evidence>
<dbReference type="Gene3D" id="2.60.40.10">
    <property type="entry name" value="Immunoglobulins"/>
    <property type="match status" value="1"/>
</dbReference>
<evidence type="ECO:0000313" key="1">
    <source>
        <dbReference type="EMBL" id="MBK9796562.1"/>
    </source>
</evidence>
<evidence type="ECO:0000313" key="2">
    <source>
        <dbReference type="Proteomes" id="UP000886657"/>
    </source>
</evidence>
<protein>
    <recommendedName>
        <fullName evidence="3">Fibronectin type-III domain-containing protein</fullName>
    </recommendedName>
</protein>
<gene>
    <name evidence="1" type="ORF">IPP58_08675</name>
</gene>
<dbReference type="InterPro" id="IPR013783">
    <property type="entry name" value="Ig-like_fold"/>
</dbReference>
<sequence length="619" mass="68367">MGTVEAYELETKIGSQPYGLPARFTANLQRWDYFFDASVPELTDCLLRLRAVSGSRHSAYSNECSYRIGIAPALRSVYKPMVPGGVEVLWWQQTQVAESLVVERGFTFDSATQPQAWTVIPGLPMGTTKFVDTGATEAAYNWYRVTYRKGQESVTTNIGSGWVPMLPATNLQVVPKVTGVTLSWQNQSHLGSSIQVYRTSDLDAKSPQDGLVATLPATANSFDDVDALPGFYTYFVRTVGPSGDLVVSFGLPAQVPSAPGQPGFSTALQTLPVGTHRVLAPNGQWVFGDHSGLSDIRVILRGAVDWEVRDFPGSTRTANSWLRVDGQSRPHVAYLKDAPDASGKRTLVHAWLDGVTWHSEDVATRLFSEAFVERRLTFNLDAAGAPHFVWMTEPTNGQFNMEYCRKGGNGLWLFEALDPQLQGIESVNDVQKICLMLDLTGRPHVVFGTGYYGIIRHVLRTDGGAWTWEQAASNLYDLNRGSLAIGLTAAGKLRVFAEHGEFPAVDPTHPITLSMIEQIDGSWSAPKVLHRRPYVSLEWPMAISQSTDRVALSYQGRLILMEPAGTSVTQFAQAYYQQEAPRPTFDGQDRLIVTRMVTSAYDRDRNMVLGPCRVYTEIP</sequence>
<name>A0A9D7XHW1_9BACT</name>
<dbReference type="EMBL" id="JADKIO010000006">
    <property type="protein sequence ID" value="MBK9796562.1"/>
    <property type="molecule type" value="Genomic_DNA"/>
</dbReference>
<organism evidence="1 2">
    <name type="scientific">Candidatus Geothrix skivensis</name>
    <dbReference type="NCBI Taxonomy" id="2954439"/>
    <lineage>
        <taxon>Bacteria</taxon>
        <taxon>Pseudomonadati</taxon>
        <taxon>Acidobacteriota</taxon>
        <taxon>Holophagae</taxon>
        <taxon>Holophagales</taxon>
        <taxon>Holophagaceae</taxon>
        <taxon>Geothrix</taxon>
    </lineage>
</organism>
<dbReference type="Proteomes" id="UP000886657">
    <property type="component" value="Unassembled WGS sequence"/>
</dbReference>
<accession>A0A9D7XHW1</accession>
<dbReference type="AlphaFoldDB" id="A0A9D7XHW1"/>
<proteinExistence type="predicted"/>